<reference evidence="1" key="2">
    <citation type="journal article" date="2015" name="Data Brief">
        <title>Shoot transcriptome of the giant reed, Arundo donax.</title>
        <authorList>
            <person name="Barrero R.A."/>
            <person name="Guerrero F.D."/>
            <person name="Moolhuijzen P."/>
            <person name="Goolsby J.A."/>
            <person name="Tidwell J."/>
            <person name="Bellgard S.E."/>
            <person name="Bellgard M.I."/>
        </authorList>
    </citation>
    <scope>NUCLEOTIDE SEQUENCE</scope>
    <source>
        <tissue evidence="1">Shoot tissue taken approximately 20 cm above the soil surface</tissue>
    </source>
</reference>
<protein>
    <submittedName>
        <fullName evidence="1">Uncharacterized protein</fullName>
    </submittedName>
</protein>
<organism evidence="1">
    <name type="scientific">Arundo donax</name>
    <name type="common">Giant reed</name>
    <name type="synonym">Donax arundinaceus</name>
    <dbReference type="NCBI Taxonomy" id="35708"/>
    <lineage>
        <taxon>Eukaryota</taxon>
        <taxon>Viridiplantae</taxon>
        <taxon>Streptophyta</taxon>
        <taxon>Embryophyta</taxon>
        <taxon>Tracheophyta</taxon>
        <taxon>Spermatophyta</taxon>
        <taxon>Magnoliopsida</taxon>
        <taxon>Liliopsida</taxon>
        <taxon>Poales</taxon>
        <taxon>Poaceae</taxon>
        <taxon>PACMAD clade</taxon>
        <taxon>Arundinoideae</taxon>
        <taxon>Arundineae</taxon>
        <taxon>Arundo</taxon>
    </lineage>
</organism>
<accession>A0A0A9DKU3</accession>
<dbReference type="AlphaFoldDB" id="A0A0A9DKU3"/>
<dbReference type="EMBL" id="GBRH01209474">
    <property type="protein sequence ID" value="JAD88421.1"/>
    <property type="molecule type" value="Transcribed_RNA"/>
</dbReference>
<proteinExistence type="predicted"/>
<evidence type="ECO:0000313" key="1">
    <source>
        <dbReference type="EMBL" id="JAD88421.1"/>
    </source>
</evidence>
<sequence length="72" mass="8257">MTFQNSRLIELVFCGNSREKANISVQFSKILEKDTNTKNVKTHLTKAVIFQNSFFLFYNCAYSSVMKSSIHG</sequence>
<reference evidence="1" key="1">
    <citation type="submission" date="2014-09" db="EMBL/GenBank/DDBJ databases">
        <authorList>
            <person name="Magalhaes I.L.F."/>
            <person name="Oliveira U."/>
            <person name="Santos F.R."/>
            <person name="Vidigal T.H.D.A."/>
            <person name="Brescovit A.D."/>
            <person name="Santos A.J."/>
        </authorList>
    </citation>
    <scope>NUCLEOTIDE SEQUENCE</scope>
    <source>
        <tissue evidence="1">Shoot tissue taken approximately 20 cm above the soil surface</tissue>
    </source>
</reference>
<name>A0A0A9DKU3_ARUDO</name>